<organism evidence="1 2">
    <name type="scientific">Dreissena polymorpha</name>
    <name type="common">Zebra mussel</name>
    <name type="synonym">Mytilus polymorpha</name>
    <dbReference type="NCBI Taxonomy" id="45954"/>
    <lineage>
        <taxon>Eukaryota</taxon>
        <taxon>Metazoa</taxon>
        <taxon>Spiralia</taxon>
        <taxon>Lophotrochozoa</taxon>
        <taxon>Mollusca</taxon>
        <taxon>Bivalvia</taxon>
        <taxon>Autobranchia</taxon>
        <taxon>Heteroconchia</taxon>
        <taxon>Euheterodonta</taxon>
        <taxon>Imparidentia</taxon>
        <taxon>Neoheterodontei</taxon>
        <taxon>Myida</taxon>
        <taxon>Dreissenoidea</taxon>
        <taxon>Dreissenidae</taxon>
        <taxon>Dreissena</taxon>
    </lineage>
</organism>
<keyword evidence="2" id="KW-1185">Reference proteome</keyword>
<evidence type="ECO:0000313" key="1">
    <source>
        <dbReference type="EMBL" id="KAH3837982.1"/>
    </source>
</evidence>
<dbReference type="AlphaFoldDB" id="A0A9D4KDR8"/>
<reference evidence="1" key="2">
    <citation type="submission" date="2020-11" db="EMBL/GenBank/DDBJ databases">
        <authorList>
            <person name="McCartney M.A."/>
            <person name="Auch B."/>
            <person name="Kono T."/>
            <person name="Mallez S."/>
            <person name="Becker A."/>
            <person name="Gohl D.M."/>
            <person name="Silverstein K.A.T."/>
            <person name="Koren S."/>
            <person name="Bechman K.B."/>
            <person name="Herman A."/>
            <person name="Abrahante J.E."/>
            <person name="Garbe J."/>
        </authorList>
    </citation>
    <scope>NUCLEOTIDE SEQUENCE</scope>
    <source>
        <strain evidence="1">Duluth1</strain>
        <tissue evidence="1">Whole animal</tissue>
    </source>
</reference>
<proteinExistence type="predicted"/>
<gene>
    <name evidence="1" type="ORF">DPMN_111387</name>
</gene>
<accession>A0A9D4KDR8</accession>
<comment type="caution">
    <text evidence="1">The sequence shown here is derived from an EMBL/GenBank/DDBJ whole genome shotgun (WGS) entry which is preliminary data.</text>
</comment>
<sequence>MQALDWNPQGKRKVGRLKQSWRRSVESEAKETGLAWTQLKRAAQNRVRLAWCCCSPMLTE</sequence>
<dbReference type="Proteomes" id="UP000828390">
    <property type="component" value="Unassembled WGS sequence"/>
</dbReference>
<evidence type="ECO:0000313" key="2">
    <source>
        <dbReference type="Proteomes" id="UP000828390"/>
    </source>
</evidence>
<reference evidence="1" key="1">
    <citation type="journal article" date="2019" name="bioRxiv">
        <title>The Genome of the Zebra Mussel, Dreissena polymorpha: A Resource for Invasive Species Research.</title>
        <authorList>
            <person name="McCartney M.A."/>
            <person name="Auch B."/>
            <person name="Kono T."/>
            <person name="Mallez S."/>
            <person name="Zhang Y."/>
            <person name="Obille A."/>
            <person name="Becker A."/>
            <person name="Abrahante J.E."/>
            <person name="Garbe J."/>
            <person name="Badalamenti J.P."/>
            <person name="Herman A."/>
            <person name="Mangelson H."/>
            <person name="Liachko I."/>
            <person name="Sullivan S."/>
            <person name="Sone E.D."/>
            <person name="Koren S."/>
            <person name="Silverstein K.A.T."/>
            <person name="Beckman K.B."/>
            <person name="Gohl D.M."/>
        </authorList>
    </citation>
    <scope>NUCLEOTIDE SEQUENCE</scope>
    <source>
        <strain evidence="1">Duluth1</strain>
        <tissue evidence="1">Whole animal</tissue>
    </source>
</reference>
<protein>
    <submittedName>
        <fullName evidence="1">Uncharacterized protein</fullName>
    </submittedName>
</protein>
<name>A0A9D4KDR8_DREPO</name>
<dbReference type="EMBL" id="JAIWYP010000004">
    <property type="protein sequence ID" value="KAH3837982.1"/>
    <property type="molecule type" value="Genomic_DNA"/>
</dbReference>